<sequence length="183" mass="18605">MKKLLAASALLIAGVLASSVVADDSLARFKGGIGVLPVSSGVGTGATAEVVNRNIVRGVQPAGQIWVIRRLEAEVSISGQILVEGKGLLLGGGNNIGFTGGQSVFATLICAAEEPNSFTQSSSNLAGVPLEADGDFTIDDLLAPAPAFPCNNPVLLIRSAASTSWFAAGIPKSEDDVDADDEQ</sequence>
<dbReference type="OrthoDB" id="6881569at2"/>
<name>A0A385YZT0_9PSED</name>
<proteinExistence type="predicted"/>
<keyword evidence="1" id="KW-0732">Signal</keyword>
<dbReference type="KEGG" id="pcav:D3880_08695"/>
<evidence type="ECO:0008006" key="4">
    <source>
        <dbReference type="Google" id="ProtNLM"/>
    </source>
</evidence>
<reference evidence="3" key="1">
    <citation type="submission" date="2018-09" db="EMBL/GenBank/DDBJ databases">
        <authorList>
            <person name="Zhu H."/>
        </authorList>
    </citation>
    <scope>NUCLEOTIDE SEQUENCE [LARGE SCALE GENOMIC DNA]</scope>
    <source>
        <strain evidence="3">K2W31S-8</strain>
    </source>
</reference>
<accession>A0A385YZT0</accession>
<dbReference type="EMBL" id="CP032419">
    <property type="protein sequence ID" value="AYC32449.1"/>
    <property type="molecule type" value="Genomic_DNA"/>
</dbReference>
<feature type="chain" id="PRO_5017183448" description="Pilin" evidence="1">
    <location>
        <begin position="23"/>
        <end position="183"/>
    </location>
</feature>
<dbReference type="Proteomes" id="UP000265560">
    <property type="component" value="Chromosome"/>
</dbReference>
<organism evidence="2 3">
    <name type="scientific">Pseudomonas cavernae</name>
    <dbReference type="NCBI Taxonomy" id="2320867"/>
    <lineage>
        <taxon>Bacteria</taxon>
        <taxon>Pseudomonadati</taxon>
        <taxon>Pseudomonadota</taxon>
        <taxon>Gammaproteobacteria</taxon>
        <taxon>Pseudomonadales</taxon>
        <taxon>Pseudomonadaceae</taxon>
        <taxon>Pseudomonas</taxon>
    </lineage>
</organism>
<feature type="signal peptide" evidence="1">
    <location>
        <begin position="1"/>
        <end position="22"/>
    </location>
</feature>
<dbReference type="AlphaFoldDB" id="A0A385YZT0"/>
<protein>
    <recommendedName>
        <fullName evidence="4">Pilin</fullName>
    </recommendedName>
</protein>
<evidence type="ECO:0000313" key="3">
    <source>
        <dbReference type="Proteomes" id="UP000265560"/>
    </source>
</evidence>
<gene>
    <name evidence="2" type="ORF">D3880_08695</name>
</gene>
<evidence type="ECO:0000256" key="1">
    <source>
        <dbReference type="SAM" id="SignalP"/>
    </source>
</evidence>
<dbReference type="RefSeq" id="WP_119893070.1">
    <property type="nucleotide sequence ID" value="NZ_CP032419.1"/>
</dbReference>
<evidence type="ECO:0000313" key="2">
    <source>
        <dbReference type="EMBL" id="AYC32449.1"/>
    </source>
</evidence>
<keyword evidence="3" id="KW-1185">Reference proteome</keyword>